<dbReference type="OrthoDB" id="206354at2759"/>
<dbReference type="GO" id="GO:0003676">
    <property type="term" value="F:nucleic acid binding"/>
    <property type="evidence" value="ECO:0007669"/>
    <property type="project" value="InterPro"/>
</dbReference>
<dbReference type="InterPro" id="IPR041370">
    <property type="entry name" value="Mlase_EEF1AKMT1/ZCCHC4"/>
</dbReference>
<evidence type="ECO:0000256" key="1">
    <source>
        <dbReference type="ARBA" id="ARBA00004496"/>
    </source>
</evidence>
<evidence type="ECO:0000313" key="6">
    <source>
        <dbReference type="EMBL" id="KAF6241247.1"/>
    </source>
</evidence>
<organism evidence="6 7">
    <name type="scientific">Letharia columbiana</name>
    <dbReference type="NCBI Taxonomy" id="112416"/>
    <lineage>
        <taxon>Eukaryota</taxon>
        <taxon>Fungi</taxon>
        <taxon>Dikarya</taxon>
        <taxon>Ascomycota</taxon>
        <taxon>Pezizomycotina</taxon>
        <taxon>Lecanoromycetes</taxon>
        <taxon>OSLEUM clade</taxon>
        <taxon>Lecanoromycetidae</taxon>
        <taxon>Lecanorales</taxon>
        <taxon>Lecanorineae</taxon>
        <taxon>Parmeliaceae</taxon>
        <taxon>Letharia</taxon>
    </lineage>
</organism>
<keyword evidence="4" id="KW-0808">Transferase</keyword>
<evidence type="ECO:0008006" key="8">
    <source>
        <dbReference type="Google" id="ProtNLM"/>
    </source>
</evidence>
<dbReference type="GO" id="GO:0032259">
    <property type="term" value="P:methylation"/>
    <property type="evidence" value="ECO:0007669"/>
    <property type="project" value="UniProtKB-KW"/>
</dbReference>
<dbReference type="GeneID" id="59282720"/>
<comment type="caution">
    <text evidence="6">The sequence shown here is derived from an EMBL/GenBank/DDBJ whole genome shotgun (WGS) entry which is preliminary data.</text>
</comment>
<dbReference type="PANTHER" id="PTHR13200:SF0">
    <property type="entry name" value="EEF1A LYSINE METHYLTRANSFERASE 1"/>
    <property type="match status" value="1"/>
</dbReference>
<keyword evidence="5" id="KW-1133">Transmembrane helix</keyword>
<dbReference type="EMBL" id="JACCJC010000002">
    <property type="protein sequence ID" value="KAF6241247.1"/>
    <property type="molecule type" value="Genomic_DNA"/>
</dbReference>
<reference evidence="6 7" key="1">
    <citation type="journal article" date="2020" name="Genomics">
        <title>Complete, high-quality genomes from long-read metagenomic sequencing of two wolf lichen thalli reveals enigmatic genome architecture.</title>
        <authorList>
            <person name="McKenzie S.K."/>
            <person name="Walston R.F."/>
            <person name="Allen J.L."/>
        </authorList>
    </citation>
    <scope>NUCLEOTIDE SEQUENCE [LARGE SCALE GENOMIC DNA]</scope>
    <source>
        <strain evidence="6">WasteWater2</strain>
    </source>
</reference>
<dbReference type="GO" id="GO:0005737">
    <property type="term" value="C:cytoplasm"/>
    <property type="evidence" value="ECO:0007669"/>
    <property type="project" value="UniProtKB-SubCell"/>
</dbReference>
<dbReference type="Pfam" id="PF10237">
    <property type="entry name" value="N6-adenineMlase"/>
    <property type="match status" value="1"/>
</dbReference>
<accession>A0A8H6LA80</accession>
<dbReference type="GO" id="GO:0016279">
    <property type="term" value="F:protein-lysine N-methyltransferase activity"/>
    <property type="evidence" value="ECO:0007669"/>
    <property type="project" value="InterPro"/>
</dbReference>
<evidence type="ECO:0000256" key="5">
    <source>
        <dbReference type="SAM" id="Phobius"/>
    </source>
</evidence>
<proteinExistence type="predicted"/>
<comment type="subcellular location">
    <subcellularLocation>
        <location evidence="1">Cytoplasm</location>
    </subcellularLocation>
</comment>
<dbReference type="RefSeq" id="XP_037170495.1">
    <property type="nucleotide sequence ID" value="XM_037302988.1"/>
</dbReference>
<dbReference type="PANTHER" id="PTHR13200">
    <property type="entry name" value="EEF1A LYSINE METHYLTRANSFERASE 1"/>
    <property type="match status" value="1"/>
</dbReference>
<keyword evidence="5" id="KW-0472">Membrane</keyword>
<gene>
    <name evidence="6" type="ORF">HO173_001042</name>
</gene>
<sequence>MSGTEQDDDEQLELHGDTLAALHEFYSERELKEKRFQDLKSSIEQKSSPAQLSMDMFSEDWNASQFWYSDETASVLAKQLLQGSTAATTNICIASDKYQVSSICLLEFDHRFDVFREFIHYDFEHPLALPGDMKGKYDCILCDPPFLSPDCQTKAAMTIRWLSKPALPDADIPSPRIIVCTGERMETNFAPPPGTDLEVYPTSYTPGGPIPTGGLTVVFSITTSAQLRTAYQAHCEPQGLDYSDCSNALAQIVGSQQSIQKRFTPSPAGVVLGLIAFIFIGVASFLSSSAAIGNQGANTPITVSIPPSALSTIPTASAPTTNQVDVTCWPQKDCSGSALWSYNTTNVAATPGQTPTCYTQTNCQCITYASTDVAIQVWNGHECTGSNSFAYAPSACHVQANGKVETAGTNSLQFIPIC</sequence>
<name>A0A8H6LA80_9LECA</name>
<evidence type="ECO:0000256" key="2">
    <source>
        <dbReference type="ARBA" id="ARBA00022490"/>
    </source>
</evidence>
<keyword evidence="7" id="KW-1185">Reference proteome</keyword>
<dbReference type="PROSITE" id="PS00092">
    <property type="entry name" value="N6_MTASE"/>
    <property type="match status" value="1"/>
</dbReference>
<protein>
    <recommendedName>
        <fullName evidence="8">Protein-lysine N-methyltransferase EFM5</fullName>
    </recommendedName>
</protein>
<dbReference type="SUPFAM" id="SSF53335">
    <property type="entry name" value="S-adenosyl-L-methionine-dependent methyltransferases"/>
    <property type="match status" value="1"/>
</dbReference>
<dbReference type="AlphaFoldDB" id="A0A8H6LA80"/>
<keyword evidence="2" id="KW-0963">Cytoplasm</keyword>
<dbReference type="InterPro" id="IPR029063">
    <property type="entry name" value="SAM-dependent_MTases_sf"/>
</dbReference>
<evidence type="ECO:0000256" key="4">
    <source>
        <dbReference type="ARBA" id="ARBA00022679"/>
    </source>
</evidence>
<dbReference type="InterPro" id="IPR002052">
    <property type="entry name" value="DNA_methylase_N6_adenine_CS"/>
</dbReference>
<keyword evidence="5" id="KW-0812">Transmembrane</keyword>
<evidence type="ECO:0000256" key="3">
    <source>
        <dbReference type="ARBA" id="ARBA00022603"/>
    </source>
</evidence>
<dbReference type="InterPro" id="IPR019369">
    <property type="entry name" value="Efm5/EEF1AKMT1"/>
</dbReference>
<dbReference type="Proteomes" id="UP000578531">
    <property type="component" value="Unassembled WGS sequence"/>
</dbReference>
<feature type="transmembrane region" description="Helical" evidence="5">
    <location>
        <begin position="268"/>
        <end position="286"/>
    </location>
</feature>
<evidence type="ECO:0000313" key="7">
    <source>
        <dbReference type="Proteomes" id="UP000578531"/>
    </source>
</evidence>
<keyword evidence="3" id="KW-0489">Methyltransferase</keyword>